<protein>
    <recommendedName>
        <fullName evidence="3">2-amino-4-ketopentanoate thiolase alpha subunit</fullName>
    </recommendedName>
</protein>
<dbReference type="EMBL" id="FUYN01000005">
    <property type="protein sequence ID" value="SKB60332.1"/>
    <property type="molecule type" value="Genomic_DNA"/>
</dbReference>
<proteinExistence type="predicted"/>
<dbReference type="Pfam" id="PF22010">
    <property type="entry name" value="OrtA"/>
    <property type="match status" value="1"/>
</dbReference>
<gene>
    <name evidence="1" type="ORF">SAMN02745120_2269</name>
</gene>
<dbReference type="Proteomes" id="UP000243406">
    <property type="component" value="Unassembled WGS sequence"/>
</dbReference>
<dbReference type="OrthoDB" id="3712030at2"/>
<reference evidence="2" key="1">
    <citation type="submission" date="2017-02" db="EMBL/GenBank/DDBJ databases">
        <authorList>
            <person name="Varghese N."/>
            <person name="Submissions S."/>
        </authorList>
    </citation>
    <scope>NUCLEOTIDE SEQUENCE [LARGE SCALE GENOMIC DNA]</scope>
    <source>
        <strain evidence="2">ATCC 35199</strain>
    </source>
</reference>
<dbReference type="AlphaFoldDB" id="A0A1T5CLG3"/>
<evidence type="ECO:0008006" key="3">
    <source>
        <dbReference type="Google" id="ProtNLM"/>
    </source>
</evidence>
<dbReference type="InterPro" id="IPR047755">
    <property type="entry name" value="OrtA"/>
</dbReference>
<dbReference type="NCBIfam" id="NF040739">
    <property type="entry name" value="ornith_OrtA"/>
    <property type="match status" value="1"/>
</dbReference>
<evidence type="ECO:0000313" key="1">
    <source>
        <dbReference type="EMBL" id="SKB60332.1"/>
    </source>
</evidence>
<evidence type="ECO:0000313" key="2">
    <source>
        <dbReference type="Proteomes" id="UP000243406"/>
    </source>
</evidence>
<dbReference type="RefSeq" id="WP_013361506.1">
    <property type="nucleotide sequence ID" value="NZ_CP154629.1"/>
</dbReference>
<accession>A0A1T5CLG3</accession>
<sequence>MAKKGDWVLIHKIVLSPEERAPQVPDDTKKVPLEMWIKGYLNEDAQIGDQVSITTRTKRVEEGKLLEVNPYYTHDFGKFVPELLKISEQVREITFGGEGNE</sequence>
<name>A0A1T5CLG3_9FIRM</name>
<keyword evidence="2" id="KW-1185">Reference proteome</keyword>
<organism evidence="1 2">
    <name type="scientific">Acetoanaerobium noterae</name>
    <dbReference type="NCBI Taxonomy" id="745369"/>
    <lineage>
        <taxon>Bacteria</taxon>
        <taxon>Bacillati</taxon>
        <taxon>Bacillota</taxon>
        <taxon>Clostridia</taxon>
        <taxon>Peptostreptococcales</taxon>
        <taxon>Filifactoraceae</taxon>
        <taxon>Acetoanaerobium</taxon>
    </lineage>
</organism>